<dbReference type="Proteomes" id="UP000185622">
    <property type="component" value="Chromosome"/>
</dbReference>
<protein>
    <submittedName>
        <fullName evidence="2">Uncharacterized protein</fullName>
    </submittedName>
</protein>
<accession>A0ABN4X2G2</accession>
<feature type="transmembrane region" description="Helical" evidence="1">
    <location>
        <begin position="72"/>
        <end position="97"/>
    </location>
</feature>
<gene>
    <name evidence="2" type="ORF">BMG03_00970</name>
</gene>
<keyword evidence="1" id="KW-0812">Transmembrane</keyword>
<evidence type="ECO:0000313" key="2">
    <source>
        <dbReference type="EMBL" id="AQS46527.1"/>
    </source>
</evidence>
<proteinExistence type="predicted"/>
<sequence length="104" mass="11613">MVDPVIEYPGKGLAELPDMLRLSSARGTSVVAVCLTPEEKIKLAREIDRGRAGTVRHVFVEPAENMTAFSRWIWFAALWLNVLNLIDAPVAAAVHLIRMWVASW</sequence>
<dbReference type="RefSeq" id="WP_075775307.1">
    <property type="nucleotide sequence ID" value="NZ_CP019437.1"/>
</dbReference>
<name>A0ABN4X2G2_9RHOB</name>
<evidence type="ECO:0000313" key="3">
    <source>
        <dbReference type="Proteomes" id="UP000185622"/>
    </source>
</evidence>
<reference evidence="2 3" key="1">
    <citation type="submission" date="2017-01" db="EMBL/GenBank/DDBJ databases">
        <title>The complete genome sequence of a sulfur-oxidizing marine bacterium Thioclava sp. 25B10_4T.</title>
        <authorList>
            <person name="Liu Y."/>
            <person name="Lai Q."/>
            <person name="Shao Z."/>
        </authorList>
    </citation>
    <scope>NUCLEOTIDE SEQUENCE [LARGE SCALE GENOMIC DNA]</scope>
    <source>
        <strain evidence="2 3">25B10_4</strain>
    </source>
</reference>
<dbReference type="EMBL" id="CP019437">
    <property type="protein sequence ID" value="AQS46527.1"/>
    <property type="molecule type" value="Genomic_DNA"/>
</dbReference>
<keyword evidence="1" id="KW-0472">Membrane</keyword>
<organism evidence="2 3">
    <name type="scientific">Thioclava nitratireducens</name>
    <dbReference type="NCBI Taxonomy" id="1915078"/>
    <lineage>
        <taxon>Bacteria</taxon>
        <taxon>Pseudomonadati</taxon>
        <taxon>Pseudomonadota</taxon>
        <taxon>Alphaproteobacteria</taxon>
        <taxon>Rhodobacterales</taxon>
        <taxon>Paracoccaceae</taxon>
        <taxon>Thioclava</taxon>
    </lineage>
</organism>
<evidence type="ECO:0000256" key="1">
    <source>
        <dbReference type="SAM" id="Phobius"/>
    </source>
</evidence>
<keyword evidence="1" id="KW-1133">Transmembrane helix</keyword>
<keyword evidence="3" id="KW-1185">Reference proteome</keyword>